<evidence type="ECO:0000313" key="7">
    <source>
        <dbReference type="WBParaSite" id="SPAL_0000298200.1"/>
    </source>
</evidence>
<organism evidence="6 7">
    <name type="scientific">Strongyloides papillosus</name>
    <name type="common">Intestinal threadworm</name>
    <dbReference type="NCBI Taxonomy" id="174720"/>
    <lineage>
        <taxon>Eukaryota</taxon>
        <taxon>Metazoa</taxon>
        <taxon>Ecdysozoa</taxon>
        <taxon>Nematoda</taxon>
        <taxon>Chromadorea</taxon>
        <taxon>Rhabditida</taxon>
        <taxon>Tylenchina</taxon>
        <taxon>Panagrolaimomorpha</taxon>
        <taxon>Strongyloidoidea</taxon>
        <taxon>Strongyloididae</taxon>
        <taxon>Strongyloides</taxon>
    </lineage>
</organism>
<evidence type="ECO:0000256" key="4">
    <source>
        <dbReference type="ARBA" id="ARBA00022729"/>
    </source>
</evidence>
<dbReference type="InterPro" id="IPR001534">
    <property type="entry name" value="Transthyretin-like"/>
</dbReference>
<dbReference type="AlphaFoldDB" id="A0A0N5BAB2"/>
<protein>
    <submittedName>
        <fullName evidence="7">Transthyretin-like family-containing protein</fullName>
    </submittedName>
</protein>
<comment type="subcellular location">
    <subcellularLocation>
        <location evidence="1">Secreted</location>
    </subcellularLocation>
</comment>
<dbReference type="PANTHER" id="PTHR21700">
    <property type="entry name" value="TRANSTHYRETIN-LIKE FAMILY PROTEIN-RELATED"/>
    <property type="match status" value="1"/>
</dbReference>
<feature type="chain" id="PRO_5005894000" evidence="5">
    <location>
        <begin position="21"/>
        <end position="143"/>
    </location>
</feature>
<dbReference type="Proteomes" id="UP000046392">
    <property type="component" value="Unplaced"/>
</dbReference>
<keyword evidence="4 5" id="KW-0732">Signal</keyword>
<dbReference type="GO" id="GO:0005576">
    <property type="term" value="C:extracellular region"/>
    <property type="evidence" value="ECO:0007669"/>
    <property type="project" value="UniProtKB-SubCell"/>
</dbReference>
<keyword evidence="6" id="KW-1185">Reference proteome</keyword>
<name>A0A0N5BAB2_STREA</name>
<accession>A0A0N5BAB2</accession>
<evidence type="ECO:0000256" key="2">
    <source>
        <dbReference type="ARBA" id="ARBA00010112"/>
    </source>
</evidence>
<sequence length="143" mass="17143">MVKPFKICMIFIFIFSNVNGYLQGIKVEGRILCQNVPISDLEILLKDQDYFFDDTLQKGKTNKDGYFALSGKDYEFTKITPYIQLTWTCPKHYIKSHHDTMKFYVLENATIYYHEYLRYYFNFGDIDLYNVVNDLYQLPEKYV</sequence>
<dbReference type="Pfam" id="PF01060">
    <property type="entry name" value="TTR-52"/>
    <property type="match status" value="1"/>
</dbReference>
<comment type="similarity">
    <text evidence="2">Belongs to the nematode transthyretin-like family.</text>
</comment>
<dbReference type="Gene3D" id="2.60.40.3330">
    <property type="match status" value="1"/>
</dbReference>
<evidence type="ECO:0000256" key="3">
    <source>
        <dbReference type="ARBA" id="ARBA00022525"/>
    </source>
</evidence>
<evidence type="ECO:0000256" key="1">
    <source>
        <dbReference type="ARBA" id="ARBA00004613"/>
    </source>
</evidence>
<proteinExistence type="inferred from homology"/>
<reference evidence="7" key="1">
    <citation type="submission" date="2017-02" db="UniProtKB">
        <authorList>
            <consortium name="WormBaseParasite"/>
        </authorList>
    </citation>
    <scope>IDENTIFICATION</scope>
</reference>
<feature type="signal peptide" evidence="5">
    <location>
        <begin position="1"/>
        <end position="20"/>
    </location>
</feature>
<evidence type="ECO:0000256" key="5">
    <source>
        <dbReference type="SAM" id="SignalP"/>
    </source>
</evidence>
<dbReference type="InterPro" id="IPR038479">
    <property type="entry name" value="Transthyretin-like_sf"/>
</dbReference>
<dbReference type="WBParaSite" id="SPAL_0000298200.1">
    <property type="protein sequence ID" value="SPAL_0000298200.1"/>
    <property type="gene ID" value="SPAL_0000298200"/>
</dbReference>
<dbReference type="GO" id="GO:0009986">
    <property type="term" value="C:cell surface"/>
    <property type="evidence" value="ECO:0007669"/>
    <property type="project" value="InterPro"/>
</dbReference>
<evidence type="ECO:0000313" key="6">
    <source>
        <dbReference type="Proteomes" id="UP000046392"/>
    </source>
</evidence>
<keyword evidence="3" id="KW-0964">Secreted</keyword>